<dbReference type="RefSeq" id="WP_179239641.1">
    <property type="nucleotide sequence ID" value="NZ_JACBNQ010000033.1"/>
</dbReference>
<dbReference type="InterPro" id="IPR024084">
    <property type="entry name" value="IsoPropMal-DH-like_dom"/>
</dbReference>
<organism evidence="4 5">
    <name type="scientific">Sedimentibacter hydroxybenzoicus DSM 7310</name>
    <dbReference type="NCBI Taxonomy" id="1123245"/>
    <lineage>
        <taxon>Bacteria</taxon>
        <taxon>Bacillati</taxon>
        <taxon>Bacillota</taxon>
        <taxon>Tissierellia</taxon>
        <taxon>Sedimentibacter</taxon>
    </lineage>
</organism>
<dbReference type="GO" id="GO:0006099">
    <property type="term" value="P:tricarboxylic acid cycle"/>
    <property type="evidence" value="ECO:0007669"/>
    <property type="project" value="TreeGrafter"/>
</dbReference>
<dbReference type="PANTHER" id="PTHR11835:SF34">
    <property type="entry name" value="ISOCITRATE DEHYDROGENASE [NAD] SUBUNIT ALPHA, MITOCHONDRIAL"/>
    <property type="match status" value="1"/>
</dbReference>
<comment type="similarity">
    <text evidence="1">Belongs to the isocitrate and isopropylmalate dehydrogenases family.</text>
</comment>
<dbReference type="GO" id="GO:0006102">
    <property type="term" value="P:isocitrate metabolic process"/>
    <property type="evidence" value="ECO:0007669"/>
    <property type="project" value="TreeGrafter"/>
</dbReference>
<gene>
    <name evidence="4" type="ORF">HZF24_17365</name>
</gene>
<feature type="domain" description="Isopropylmalate dehydrogenase-like" evidence="3">
    <location>
        <begin position="4"/>
        <end position="328"/>
    </location>
</feature>
<dbReference type="SUPFAM" id="SSF53659">
    <property type="entry name" value="Isocitrate/Isopropylmalate dehydrogenase-like"/>
    <property type="match status" value="1"/>
</dbReference>
<sequence>MKRKITLIPGDGIGLEIMYAATDIIDKVTNNIQWEEVNAGYTAYEKCGELLPEDTIKSIERNGIAFKGPITTPVGKGFRSINVLLRQRFNLYSNLRPVKSFEGIDCLYKNLDLVIIRENSEDLYKGIEHMVTDDVAESIKIITRSASERIADFAFKVAEKENRGKVTLTHKANIMKLTDGLFLESGRKISKDYPHIKFEDVIVDAMSMKLVMNPYDYEVIVAPNLYGDILSDMSAGLVGGLGMAPSANIGESTAVFEPVHGSAPDIAGKNAANPTAAILSGIMMLKYIGEETAAMKIEHALKTVLRNKNLHTKDIGGNLTTIEFKEEIIKIL</sequence>
<name>A0A974GXS7_SEDHY</name>
<comment type="caution">
    <text evidence="4">The sequence shown here is derived from an EMBL/GenBank/DDBJ whole genome shotgun (WGS) entry which is preliminary data.</text>
</comment>
<dbReference type="Pfam" id="PF00180">
    <property type="entry name" value="Iso_dh"/>
    <property type="match status" value="1"/>
</dbReference>
<dbReference type="SMART" id="SM01329">
    <property type="entry name" value="Iso_dh"/>
    <property type="match status" value="1"/>
</dbReference>
<dbReference type="PANTHER" id="PTHR11835">
    <property type="entry name" value="DECARBOXYLATING DEHYDROGENASES-ISOCITRATE, ISOPROPYLMALATE, TARTRATE"/>
    <property type="match status" value="1"/>
</dbReference>
<evidence type="ECO:0000256" key="2">
    <source>
        <dbReference type="ARBA" id="ARBA00023002"/>
    </source>
</evidence>
<evidence type="ECO:0000259" key="3">
    <source>
        <dbReference type="SMART" id="SM01329"/>
    </source>
</evidence>
<accession>A0A974GXS7</accession>
<dbReference type="AlphaFoldDB" id="A0A974GXS7"/>
<dbReference type="GO" id="GO:0000287">
    <property type="term" value="F:magnesium ion binding"/>
    <property type="evidence" value="ECO:0007669"/>
    <property type="project" value="InterPro"/>
</dbReference>
<evidence type="ECO:0000313" key="5">
    <source>
        <dbReference type="Proteomes" id="UP000611629"/>
    </source>
</evidence>
<dbReference type="Gene3D" id="3.40.718.10">
    <property type="entry name" value="Isopropylmalate Dehydrogenase"/>
    <property type="match status" value="1"/>
</dbReference>
<dbReference type="Proteomes" id="UP000611629">
    <property type="component" value="Unassembled WGS sequence"/>
</dbReference>
<keyword evidence="5" id="KW-1185">Reference proteome</keyword>
<dbReference type="EMBL" id="JACBNQ010000033">
    <property type="protein sequence ID" value="NYB75922.1"/>
    <property type="molecule type" value="Genomic_DNA"/>
</dbReference>
<keyword evidence="2" id="KW-0560">Oxidoreductase</keyword>
<dbReference type="GO" id="GO:0004449">
    <property type="term" value="F:isocitrate dehydrogenase (NAD+) activity"/>
    <property type="evidence" value="ECO:0007669"/>
    <property type="project" value="TreeGrafter"/>
</dbReference>
<protein>
    <submittedName>
        <fullName evidence="4">Isocitrate/isopropylmalate dehydrogenase family protein</fullName>
    </submittedName>
</protein>
<reference evidence="4" key="1">
    <citation type="submission" date="2020-07" db="EMBL/GenBank/DDBJ databases">
        <title>Genomic analysis of a strain of Sedimentibacter Hydroxybenzoicus DSM7310.</title>
        <authorList>
            <person name="Ma S."/>
        </authorList>
    </citation>
    <scope>NUCLEOTIDE SEQUENCE</scope>
    <source>
        <strain evidence="4">DSM 7310</strain>
    </source>
</reference>
<dbReference type="GO" id="GO:0051287">
    <property type="term" value="F:NAD binding"/>
    <property type="evidence" value="ECO:0007669"/>
    <property type="project" value="InterPro"/>
</dbReference>
<proteinExistence type="inferred from homology"/>
<dbReference type="InterPro" id="IPR019818">
    <property type="entry name" value="IsoCit/isopropylmalate_DH_CS"/>
</dbReference>
<evidence type="ECO:0000256" key="1">
    <source>
        <dbReference type="ARBA" id="ARBA00007769"/>
    </source>
</evidence>
<evidence type="ECO:0000313" key="4">
    <source>
        <dbReference type="EMBL" id="NYB75922.1"/>
    </source>
</evidence>
<dbReference type="PROSITE" id="PS00470">
    <property type="entry name" value="IDH_IMDH"/>
    <property type="match status" value="1"/>
</dbReference>